<protein>
    <submittedName>
        <fullName evidence="9">AAA family ATPase</fullName>
    </submittedName>
</protein>
<evidence type="ECO:0000256" key="6">
    <source>
        <dbReference type="ARBA" id="ARBA00023065"/>
    </source>
</evidence>
<keyword evidence="6" id="KW-0406">Ion transport</keyword>
<dbReference type="RefSeq" id="WP_232550121.1">
    <property type="nucleotide sequence ID" value="NZ_CP115965.1"/>
</dbReference>
<dbReference type="SUPFAM" id="SSF52540">
    <property type="entry name" value="P-loop containing nucleoside triphosphate hydrolases"/>
    <property type="match status" value="1"/>
</dbReference>
<dbReference type="InterPro" id="IPR003959">
    <property type="entry name" value="ATPase_AAA_core"/>
</dbReference>
<dbReference type="PANTHER" id="PTHR42771:SF2">
    <property type="entry name" value="IRON(3+)-HYDROXAMATE IMPORT ATP-BINDING PROTEIN FHUC"/>
    <property type="match status" value="1"/>
</dbReference>
<evidence type="ECO:0000313" key="9">
    <source>
        <dbReference type="EMBL" id="WZW97999.1"/>
    </source>
</evidence>
<reference evidence="9 10" key="1">
    <citation type="journal article" date="2023" name="Environ Microbiome">
        <title>A coral-associated actinobacterium mitigates coral bleaching under heat stress.</title>
        <authorList>
            <person name="Li J."/>
            <person name="Zou Y."/>
            <person name="Li Q."/>
            <person name="Zhang J."/>
            <person name="Bourne D.G."/>
            <person name="Lyu Y."/>
            <person name="Liu C."/>
            <person name="Zhang S."/>
        </authorList>
    </citation>
    <scope>NUCLEOTIDE SEQUENCE [LARGE SCALE GENOMIC DNA]</scope>
    <source>
        <strain evidence="9 10">SCSIO 13291</strain>
    </source>
</reference>
<dbReference type="EMBL" id="CP115965">
    <property type="protein sequence ID" value="WZW97999.1"/>
    <property type="molecule type" value="Genomic_DNA"/>
</dbReference>
<comment type="subcellular location">
    <subcellularLocation>
        <location evidence="1">Cell membrane</location>
        <topology evidence="1">Peripheral membrane protein</topology>
    </subcellularLocation>
</comment>
<evidence type="ECO:0000256" key="3">
    <source>
        <dbReference type="ARBA" id="ARBA00022475"/>
    </source>
</evidence>
<dbReference type="InterPro" id="IPR003593">
    <property type="entry name" value="AAA+_ATPase"/>
</dbReference>
<name>A0ABZ3C5J2_9ACTN</name>
<dbReference type="CDD" id="cd00267">
    <property type="entry name" value="ABC_ATPase"/>
    <property type="match status" value="1"/>
</dbReference>
<accession>A0ABZ3C5J2</accession>
<dbReference type="Gene3D" id="3.40.50.300">
    <property type="entry name" value="P-loop containing nucleotide triphosphate hydrolases"/>
    <property type="match status" value="2"/>
</dbReference>
<organism evidence="9 10">
    <name type="scientific">Propioniciclava soli</name>
    <dbReference type="NCBI Taxonomy" id="2775081"/>
    <lineage>
        <taxon>Bacteria</taxon>
        <taxon>Bacillati</taxon>
        <taxon>Actinomycetota</taxon>
        <taxon>Actinomycetes</taxon>
        <taxon>Propionibacteriales</taxon>
        <taxon>Propionibacteriaceae</taxon>
        <taxon>Propioniciclava</taxon>
    </lineage>
</organism>
<evidence type="ECO:0000256" key="7">
    <source>
        <dbReference type="ARBA" id="ARBA00023136"/>
    </source>
</evidence>
<evidence type="ECO:0000256" key="2">
    <source>
        <dbReference type="ARBA" id="ARBA00022448"/>
    </source>
</evidence>
<keyword evidence="3" id="KW-1003">Cell membrane</keyword>
<keyword evidence="2" id="KW-0813">Transport</keyword>
<proteinExistence type="predicted"/>
<evidence type="ECO:0000256" key="4">
    <source>
        <dbReference type="ARBA" id="ARBA00022496"/>
    </source>
</evidence>
<dbReference type="InterPro" id="IPR027417">
    <property type="entry name" value="P-loop_NTPase"/>
</dbReference>
<evidence type="ECO:0000256" key="1">
    <source>
        <dbReference type="ARBA" id="ARBA00004202"/>
    </source>
</evidence>
<keyword evidence="4" id="KW-0410">Iron transport</keyword>
<feature type="domain" description="AAA+ ATPase" evidence="8">
    <location>
        <begin position="49"/>
        <end position="220"/>
    </location>
</feature>
<sequence length="252" mass="26892">MAKRTSPGIPGIGLPVRRVEARSGIEGERRGWPYDIAAVRTLLTDGIDLGRATIVVGENGTGKSTLVEAIAEQFGLSPEGGSTGAMHHTRRTESSLAADLQLVRGVGGGRGGYFLRAETMHGFFTYLEESGMGSFHERSHGESFLDLIGDRFFDHRGIAHPGLYVLDEPESALSFSSSLKVLALLLEVLDAPGTQILMATHSPVLAALPGATIWEVSDAGLTPTAWEDLALVVDLKRFVAGPERVLHHLLSG</sequence>
<keyword evidence="5" id="KW-0408">Iron</keyword>
<dbReference type="Proteomes" id="UP001434337">
    <property type="component" value="Chromosome"/>
</dbReference>
<gene>
    <name evidence="9" type="ORF">PCC79_14035</name>
</gene>
<keyword evidence="7" id="KW-0472">Membrane</keyword>
<evidence type="ECO:0000259" key="8">
    <source>
        <dbReference type="SMART" id="SM00382"/>
    </source>
</evidence>
<keyword evidence="10" id="KW-1185">Reference proteome</keyword>
<dbReference type="InterPro" id="IPR051535">
    <property type="entry name" value="Siderophore_ABC-ATPase"/>
</dbReference>
<dbReference type="SMART" id="SM00382">
    <property type="entry name" value="AAA"/>
    <property type="match status" value="1"/>
</dbReference>
<dbReference type="Pfam" id="PF13304">
    <property type="entry name" value="AAA_21"/>
    <property type="match status" value="1"/>
</dbReference>
<dbReference type="PANTHER" id="PTHR42771">
    <property type="entry name" value="IRON(3+)-HYDROXAMATE IMPORT ATP-BINDING PROTEIN FHUC"/>
    <property type="match status" value="1"/>
</dbReference>
<evidence type="ECO:0000313" key="10">
    <source>
        <dbReference type="Proteomes" id="UP001434337"/>
    </source>
</evidence>
<evidence type="ECO:0000256" key="5">
    <source>
        <dbReference type="ARBA" id="ARBA00023004"/>
    </source>
</evidence>